<feature type="domain" description="DUF5643" evidence="3">
    <location>
        <begin position="223"/>
        <end position="340"/>
    </location>
</feature>
<organism evidence="4 5">
    <name type="scientific">Clostridium weizhouense</name>
    <dbReference type="NCBI Taxonomy" id="2859781"/>
    <lineage>
        <taxon>Bacteria</taxon>
        <taxon>Bacillati</taxon>
        <taxon>Bacillota</taxon>
        <taxon>Clostridia</taxon>
        <taxon>Eubacteriales</taxon>
        <taxon>Clostridiaceae</taxon>
        <taxon>Clostridium</taxon>
    </lineage>
</organism>
<dbReference type="Pfam" id="PF18705">
    <property type="entry name" value="DUF5643"/>
    <property type="match status" value="1"/>
</dbReference>
<dbReference type="EMBL" id="JAHXPT010000008">
    <property type="protein sequence ID" value="MBW6410640.1"/>
    <property type="molecule type" value="Genomic_DNA"/>
</dbReference>
<proteinExistence type="predicted"/>
<evidence type="ECO:0000313" key="5">
    <source>
        <dbReference type="Proteomes" id="UP001519921"/>
    </source>
</evidence>
<keyword evidence="1" id="KW-1133">Transmembrane helix</keyword>
<sequence>MKNDIYSMLNEIKINIDDYKREDFNDIEKKEIKANLKKSILKKKFPKRNAIAAVAIVALTIGIFGNNIGVSALSKVGYLINNDIGSFLGIEKNLDDYKTVLNKSITDNGITVQLNEVILDGNEMTVSYNVTSDKKLDEYESWDGFNQIYVNGKALNTGASGSAKNIDDYTTQSVITYNLENCDFTGDLNIKLESSSVWLNDNEQKGNWTFEFKTSGDQLRIDTKEIILNNKFTLENGQEYTLEKYTDNSLGQKIYASISNFQKKSSYAVMLKGYDDLGNKVEFYPSYSNKKNALFKIENIHGNLNENAKILKLTPYAAKYPEESGKMDNEYKKAGEEFTIDLSQLK</sequence>
<accession>A0ABS7AT42</accession>
<feature type="transmembrane region" description="Helical" evidence="1">
    <location>
        <begin position="50"/>
        <end position="73"/>
    </location>
</feature>
<dbReference type="InterPro" id="IPR040680">
    <property type="entry name" value="DUF5643"/>
</dbReference>
<evidence type="ECO:0000259" key="2">
    <source>
        <dbReference type="Pfam" id="PF13786"/>
    </source>
</evidence>
<dbReference type="Pfam" id="PF13786">
    <property type="entry name" value="DUF4179"/>
    <property type="match status" value="1"/>
</dbReference>
<feature type="domain" description="DUF4179" evidence="2">
    <location>
        <begin position="42"/>
        <end position="131"/>
    </location>
</feature>
<dbReference type="RefSeq" id="WP_219780103.1">
    <property type="nucleotide sequence ID" value="NZ_JAHXPT010000008.1"/>
</dbReference>
<evidence type="ECO:0000256" key="1">
    <source>
        <dbReference type="SAM" id="Phobius"/>
    </source>
</evidence>
<name>A0ABS7AT42_9CLOT</name>
<keyword evidence="1" id="KW-0472">Membrane</keyword>
<dbReference type="Proteomes" id="UP001519921">
    <property type="component" value="Unassembled WGS sequence"/>
</dbReference>
<keyword evidence="5" id="KW-1185">Reference proteome</keyword>
<gene>
    <name evidence="4" type="ORF">KYD98_11085</name>
</gene>
<keyword evidence="1" id="KW-0812">Transmembrane</keyword>
<protein>
    <submittedName>
        <fullName evidence="4">DUF4179 domain-containing protein</fullName>
    </submittedName>
</protein>
<evidence type="ECO:0000313" key="4">
    <source>
        <dbReference type="EMBL" id="MBW6410640.1"/>
    </source>
</evidence>
<reference evidence="4 5" key="1">
    <citation type="submission" date="2021-07" db="EMBL/GenBank/DDBJ databases">
        <title>Clostridium weizhouense sp. nov., an anaerobic bacterium isolated from activated sludge of Petroleum wastewater.</title>
        <authorList>
            <person name="Li Q."/>
        </authorList>
    </citation>
    <scope>NUCLEOTIDE SEQUENCE [LARGE SCALE GENOMIC DNA]</scope>
    <source>
        <strain evidence="4 5">YB-6</strain>
    </source>
</reference>
<dbReference type="Gene3D" id="2.60.40.1630">
    <property type="entry name" value="bacillus anthracis domain"/>
    <property type="match status" value="1"/>
</dbReference>
<evidence type="ECO:0000259" key="3">
    <source>
        <dbReference type="Pfam" id="PF18705"/>
    </source>
</evidence>
<comment type="caution">
    <text evidence="4">The sequence shown here is derived from an EMBL/GenBank/DDBJ whole genome shotgun (WGS) entry which is preliminary data.</text>
</comment>
<dbReference type="InterPro" id="IPR025436">
    <property type="entry name" value="DUF4179"/>
</dbReference>